<gene>
    <name evidence="11" type="ORF">OSB1V03_LOCUS12554</name>
</gene>
<feature type="transmembrane region" description="Helical" evidence="10">
    <location>
        <begin position="407"/>
        <end position="426"/>
    </location>
</feature>
<comment type="caution">
    <text evidence="10">Lacks conserved residue(s) required for the propagation of feature annotation.</text>
</comment>
<reference evidence="11" key="1">
    <citation type="submission" date="2020-11" db="EMBL/GenBank/DDBJ databases">
        <authorList>
            <person name="Tran Van P."/>
        </authorList>
    </citation>
    <scope>NUCLEOTIDE SEQUENCE</scope>
</reference>
<dbReference type="GO" id="GO:0034625">
    <property type="term" value="P:fatty acid elongation, monounsaturated fatty acid"/>
    <property type="evidence" value="ECO:0007669"/>
    <property type="project" value="TreeGrafter"/>
</dbReference>
<organism evidence="11">
    <name type="scientific">Medioppia subpectinata</name>
    <dbReference type="NCBI Taxonomy" id="1979941"/>
    <lineage>
        <taxon>Eukaryota</taxon>
        <taxon>Metazoa</taxon>
        <taxon>Ecdysozoa</taxon>
        <taxon>Arthropoda</taxon>
        <taxon>Chelicerata</taxon>
        <taxon>Arachnida</taxon>
        <taxon>Acari</taxon>
        <taxon>Acariformes</taxon>
        <taxon>Sarcoptiformes</taxon>
        <taxon>Oribatida</taxon>
        <taxon>Brachypylina</taxon>
        <taxon>Oppioidea</taxon>
        <taxon>Oppiidae</taxon>
        <taxon>Medioppia</taxon>
    </lineage>
</organism>
<evidence type="ECO:0000256" key="8">
    <source>
        <dbReference type="ARBA" id="ARBA00023136"/>
    </source>
</evidence>
<dbReference type="AlphaFoldDB" id="A0A7R9Q5B0"/>
<evidence type="ECO:0000256" key="4">
    <source>
        <dbReference type="ARBA" id="ARBA00022692"/>
    </source>
</evidence>
<evidence type="ECO:0000256" key="6">
    <source>
        <dbReference type="ARBA" id="ARBA00022989"/>
    </source>
</evidence>
<keyword evidence="12" id="KW-1185">Reference proteome</keyword>
<dbReference type="GO" id="GO:0042761">
    <property type="term" value="P:very long-chain fatty acid biosynthetic process"/>
    <property type="evidence" value="ECO:0007669"/>
    <property type="project" value="TreeGrafter"/>
</dbReference>
<evidence type="ECO:0000256" key="9">
    <source>
        <dbReference type="ARBA" id="ARBA00023160"/>
    </source>
</evidence>
<comment type="similarity">
    <text evidence="10">Belongs to the ELO family.</text>
</comment>
<name>A0A7R9Q5B0_9ACAR</name>
<dbReference type="GO" id="GO:0030148">
    <property type="term" value="P:sphingolipid biosynthetic process"/>
    <property type="evidence" value="ECO:0007669"/>
    <property type="project" value="TreeGrafter"/>
</dbReference>
<keyword evidence="8 10" id="KW-0472">Membrane</keyword>
<feature type="transmembrane region" description="Helical" evidence="10">
    <location>
        <begin position="273"/>
        <end position="294"/>
    </location>
</feature>
<evidence type="ECO:0000313" key="11">
    <source>
        <dbReference type="EMBL" id="CAD7632149.1"/>
    </source>
</evidence>
<keyword evidence="7 10" id="KW-0443">Lipid metabolism</keyword>
<feature type="transmembrane region" description="Helical" evidence="10">
    <location>
        <begin position="117"/>
        <end position="139"/>
    </location>
</feature>
<keyword evidence="4 10" id="KW-0812">Transmembrane</keyword>
<feature type="transmembrane region" description="Helical" evidence="10">
    <location>
        <begin position="355"/>
        <end position="376"/>
    </location>
</feature>
<dbReference type="PANTHER" id="PTHR11157">
    <property type="entry name" value="FATTY ACID ACYL TRANSFERASE-RELATED"/>
    <property type="match status" value="1"/>
</dbReference>
<accession>A0A7R9Q5B0</accession>
<evidence type="ECO:0000256" key="2">
    <source>
        <dbReference type="ARBA" id="ARBA00022516"/>
    </source>
</evidence>
<evidence type="ECO:0000256" key="5">
    <source>
        <dbReference type="ARBA" id="ARBA00022832"/>
    </source>
</evidence>
<keyword evidence="5 10" id="KW-0276">Fatty acid metabolism</keyword>
<dbReference type="GO" id="GO:0019367">
    <property type="term" value="P:fatty acid elongation, saturated fatty acid"/>
    <property type="evidence" value="ECO:0007669"/>
    <property type="project" value="TreeGrafter"/>
</dbReference>
<keyword evidence="6 10" id="KW-1133">Transmembrane helix</keyword>
<dbReference type="EMBL" id="CAJPIZ010010496">
    <property type="protein sequence ID" value="CAG2112579.1"/>
    <property type="molecule type" value="Genomic_DNA"/>
</dbReference>
<dbReference type="OrthoDB" id="434092at2759"/>
<protein>
    <recommendedName>
        <fullName evidence="10">Elongation of very long chain fatty acids protein</fullName>
        <ecNumber evidence="10">2.3.1.199</ecNumber>
    </recommendedName>
    <alternativeName>
        <fullName evidence="10">Very-long-chain 3-oxoacyl-CoA synthase</fullName>
    </alternativeName>
</protein>
<evidence type="ECO:0000256" key="1">
    <source>
        <dbReference type="ARBA" id="ARBA00004141"/>
    </source>
</evidence>
<keyword evidence="3 10" id="KW-0808">Transferase</keyword>
<dbReference type="GO" id="GO:0034626">
    <property type="term" value="P:fatty acid elongation, polyunsaturated fatty acid"/>
    <property type="evidence" value="ECO:0007669"/>
    <property type="project" value="TreeGrafter"/>
</dbReference>
<evidence type="ECO:0000256" key="3">
    <source>
        <dbReference type="ARBA" id="ARBA00022679"/>
    </source>
</evidence>
<comment type="catalytic activity">
    <reaction evidence="10">
        <text>a very-long-chain acyl-CoA + malonyl-CoA + H(+) = a very-long-chain 3-oxoacyl-CoA + CO2 + CoA</text>
        <dbReference type="Rhea" id="RHEA:32727"/>
        <dbReference type="ChEBI" id="CHEBI:15378"/>
        <dbReference type="ChEBI" id="CHEBI:16526"/>
        <dbReference type="ChEBI" id="CHEBI:57287"/>
        <dbReference type="ChEBI" id="CHEBI:57384"/>
        <dbReference type="ChEBI" id="CHEBI:90725"/>
        <dbReference type="ChEBI" id="CHEBI:90736"/>
        <dbReference type="EC" id="2.3.1.199"/>
    </reaction>
</comment>
<evidence type="ECO:0000256" key="7">
    <source>
        <dbReference type="ARBA" id="ARBA00023098"/>
    </source>
</evidence>
<dbReference type="InterPro" id="IPR002076">
    <property type="entry name" value="ELO_fam"/>
</dbReference>
<comment type="subcellular location">
    <subcellularLocation>
        <location evidence="1">Membrane</location>
        <topology evidence="1">Multi-pass membrane protein</topology>
    </subcellularLocation>
</comment>
<feature type="transmembrane region" description="Helical" evidence="10">
    <location>
        <begin position="184"/>
        <end position="203"/>
    </location>
</feature>
<dbReference type="Proteomes" id="UP000759131">
    <property type="component" value="Unassembled WGS sequence"/>
</dbReference>
<dbReference type="EC" id="2.3.1.199" evidence="10"/>
<keyword evidence="9 10" id="KW-0275">Fatty acid biosynthesis</keyword>
<proteinExistence type="inferred from homology"/>
<evidence type="ECO:0000256" key="10">
    <source>
        <dbReference type="RuleBase" id="RU361115"/>
    </source>
</evidence>
<dbReference type="EMBL" id="OC865071">
    <property type="protein sequence ID" value="CAD7632149.1"/>
    <property type="molecule type" value="Genomic_DNA"/>
</dbReference>
<sequence length="488" mass="58225">MFSNKNLWYYMDQYWDDIGDPRVNHCVGAYYSVRAIDYGRIFLDFTYPSRDDRSEWTMFLLDLGWCWMLTRFLDLMDTVFFVLRKKDSQITTLHLYHHTVVPILGWVSFKYNAMIPIIRMFLLFNSFIHVMMYGYYALANMGPKVQRYLWWKRYITQCQIAQFLVCGAYGAVLYYLQTGYPMEWFGFAVGQNPLFFYMFYDFYRQAYKKSPKSMAKDMRYNNYNIIDYNADKWSLDWTQFPGLAYIPGVTEWEDYMFRTLNADSLHEFMQKKWYYSVYISIGYIVLIPIIKQWMKSRGKPYNLRTLLTFWNSFLAIFSIIGVIRCLPEFIHILRTKGFEASYCQSDYYKDSRLNWWYILFVWSKVVELVDTLFILLRGGKLLTLHWVHHCLTLIYSWYVFGDVPATARWMVCMNFIAHSLMYTYYALKAMRISIPLVISIGITLIQILQMVFGLYINYTVIEYKNSGVACDASPSVVTSGLALYTLFL</sequence>
<dbReference type="Pfam" id="PF01151">
    <property type="entry name" value="ELO"/>
    <property type="match status" value="2"/>
</dbReference>
<feature type="transmembrane region" description="Helical" evidence="10">
    <location>
        <begin position="306"/>
        <end position="326"/>
    </location>
</feature>
<dbReference type="PANTHER" id="PTHR11157:SF17">
    <property type="entry name" value="ELONGATION OF VERY LONG CHAIN FATTY ACIDS PROTEIN 6"/>
    <property type="match status" value="1"/>
</dbReference>
<dbReference type="GO" id="GO:0009922">
    <property type="term" value="F:fatty acid elongase activity"/>
    <property type="evidence" value="ECO:0007669"/>
    <property type="project" value="UniProtKB-EC"/>
</dbReference>
<feature type="non-terminal residue" evidence="11">
    <location>
        <position position="1"/>
    </location>
</feature>
<feature type="transmembrane region" description="Helical" evidence="10">
    <location>
        <begin position="160"/>
        <end position="178"/>
    </location>
</feature>
<evidence type="ECO:0000313" key="12">
    <source>
        <dbReference type="Proteomes" id="UP000759131"/>
    </source>
</evidence>
<feature type="transmembrane region" description="Helical" evidence="10">
    <location>
        <begin position="432"/>
        <end position="456"/>
    </location>
</feature>
<dbReference type="GO" id="GO:0005789">
    <property type="term" value="C:endoplasmic reticulum membrane"/>
    <property type="evidence" value="ECO:0007669"/>
    <property type="project" value="TreeGrafter"/>
</dbReference>
<keyword evidence="2 10" id="KW-0444">Lipid biosynthesis</keyword>